<feature type="domain" description="Phosphoadenosine phosphosulphate reductase" evidence="1">
    <location>
        <begin position="68"/>
        <end position="172"/>
    </location>
</feature>
<evidence type="ECO:0000313" key="2">
    <source>
        <dbReference type="EMBL" id="KKI49997.1"/>
    </source>
</evidence>
<comment type="caution">
    <text evidence="2">The sequence shown here is derived from an EMBL/GenBank/DDBJ whole genome shotgun (WGS) entry which is preliminary data.</text>
</comment>
<dbReference type="EMBL" id="LAYJ01000115">
    <property type="protein sequence ID" value="KKI49997.1"/>
    <property type="molecule type" value="Genomic_DNA"/>
</dbReference>
<dbReference type="PANTHER" id="PTHR43196">
    <property type="entry name" value="SULFATE ADENYLYLTRANSFERASE SUBUNIT 2"/>
    <property type="match status" value="1"/>
</dbReference>
<dbReference type="Pfam" id="PF01507">
    <property type="entry name" value="PAPS_reduct"/>
    <property type="match status" value="1"/>
</dbReference>
<sequence>MAGVKHEVHYNVTSVDPPELVRFIKAMPEVALDIPHYKDGSGFITMWNLIPRKMMPPTRLVRYCCEKLKESGGKGRLTVTGVRWDESLNRKKGHGVITEMTGSKKKRGLVLNDDNDEARRMVEMCYRTSKTILNPIVDWTDADVWEFIKTENIPYCGLYDEGYKRLGCIGCPMSNRQEQELEQYPKYKALYLKTFERMLEVRKQSGRDDLIRGNWISPEQVYLWWLGKLPKTNPDQISFEL</sequence>
<gene>
    <name evidence="2" type="ORF">CHK_2613</name>
</gene>
<evidence type="ECO:0000313" key="3">
    <source>
        <dbReference type="Proteomes" id="UP000034076"/>
    </source>
</evidence>
<dbReference type="Gene3D" id="3.40.50.620">
    <property type="entry name" value="HUPs"/>
    <property type="match status" value="1"/>
</dbReference>
<dbReference type="Proteomes" id="UP000034076">
    <property type="component" value="Unassembled WGS sequence"/>
</dbReference>
<protein>
    <submittedName>
        <fullName evidence="2">PUA-PAPS reductase like fusion</fullName>
    </submittedName>
</protein>
<evidence type="ECO:0000259" key="1">
    <source>
        <dbReference type="Pfam" id="PF01507"/>
    </source>
</evidence>
<dbReference type="AlphaFoldDB" id="A0A0M2NHV5"/>
<dbReference type="InterPro" id="IPR014729">
    <property type="entry name" value="Rossmann-like_a/b/a_fold"/>
</dbReference>
<reference evidence="2 3" key="1">
    <citation type="submission" date="2015-04" db="EMBL/GenBank/DDBJ databases">
        <title>Draft genome sequence of bacteremic isolate Catabacter hongkongensis type strain HKU16T.</title>
        <authorList>
            <person name="Lau S.K."/>
            <person name="Teng J.L."/>
            <person name="Huang Y."/>
            <person name="Curreem S.O."/>
            <person name="Tsui S.K."/>
            <person name="Woo P.C."/>
        </authorList>
    </citation>
    <scope>NUCLEOTIDE SEQUENCE [LARGE SCALE GENOMIC DNA]</scope>
    <source>
        <strain evidence="2 3">HKU16</strain>
    </source>
</reference>
<name>A0A0M2NHV5_9FIRM</name>
<organism evidence="2 3">
    <name type="scientific">Christensenella hongkongensis</name>
    <dbReference type="NCBI Taxonomy" id="270498"/>
    <lineage>
        <taxon>Bacteria</taxon>
        <taxon>Bacillati</taxon>
        <taxon>Bacillota</taxon>
        <taxon>Clostridia</taxon>
        <taxon>Christensenellales</taxon>
        <taxon>Christensenellaceae</taxon>
        <taxon>Christensenella</taxon>
    </lineage>
</organism>
<dbReference type="RefSeq" id="WP_235843845.1">
    <property type="nucleotide sequence ID" value="NZ_LAYJ01000115.1"/>
</dbReference>
<accession>A0A0M2NHV5</accession>
<dbReference type="STRING" id="270498.CHK_2613"/>
<dbReference type="SUPFAM" id="SSF52402">
    <property type="entry name" value="Adenine nucleotide alpha hydrolases-like"/>
    <property type="match status" value="1"/>
</dbReference>
<dbReference type="InterPro" id="IPR002500">
    <property type="entry name" value="PAPS_reduct_dom"/>
</dbReference>
<dbReference type="InterPro" id="IPR050128">
    <property type="entry name" value="Sulfate_adenylyltrnsfr_sub2"/>
</dbReference>
<dbReference type="PANTHER" id="PTHR43196:SF2">
    <property type="entry name" value="PHOSPHOADENOSINE PHOSPHOSULFATE REDUCTASE"/>
    <property type="match status" value="1"/>
</dbReference>
<keyword evidence="3" id="KW-1185">Reference proteome</keyword>
<dbReference type="GO" id="GO:0003824">
    <property type="term" value="F:catalytic activity"/>
    <property type="evidence" value="ECO:0007669"/>
    <property type="project" value="InterPro"/>
</dbReference>
<proteinExistence type="predicted"/>